<evidence type="ECO:0000256" key="4">
    <source>
        <dbReference type="ARBA" id="ARBA00022912"/>
    </source>
</evidence>
<dbReference type="Proteomes" id="UP001430193">
    <property type="component" value="Unassembled WGS sequence"/>
</dbReference>
<dbReference type="RefSeq" id="WP_204631435.1">
    <property type="nucleotide sequence ID" value="NZ_BSOC01000003.1"/>
</dbReference>
<protein>
    <recommendedName>
        <fullName evidence="2">protein-tyrosine-phosphatase</fullName>
        <ecNumber evidence="2">3.1.3.48</ecNumber>
    </recommendedName>
</protein>
<keyword evidence="6" id="KW-0732">Signal</keyword>
<sequence>MIRGVLFVCVGNLCRSPMAAGVLGHAMPGMKVASAGIHAQTGAAADPSAIAIMRERGIDIETHRAQPLTRALCAAHDVIFVMDEPLKNHVLFRYPQLRGRVRKLSERCIADPYQQSYAAFVDCYTHVAEAVGVWRPRLHALARVSARGAS</sequence>
<comment type="catalytic activity">
    <reaction evidence="5">
        <text>O-phospho-L-tyrosyl-[protein] + H2O = L-tyrosyl-[protein] + phosphate</text>
        <dbReference type="Rhea" id="RHEA:10684"/>
        <dbReference type="Rhea" id="RHEA-COMP:10136"/>
        <dbReference type="Rhea" id="RHEA-COMP:20101"/>
        <dbReference type="ChEBI" id="CHEBI:15377"/>
        <dbReference type="ChEBI" id="CHEBI:43474"/>
        <dbReference type="ChEBI" id="CHEBI:46858"/>
        <dbReference type="ChEBI" id="CHEBI:61978"/>
        <dbReference type="EC" id="3.1.3.48"/>
    </reaction>
</comment>
<organism evidence="8 9">
    <name type="scientific">Dyella mobilis</name>
    <dbReference type="NCBI Taxonomy" id="1849582"/>
    <lineage>
        <taxon>Bacteria</taxon>
        <taxon>Pseudomonadati</taxon>
        <taxon>Pseudomonadota</taxon>
        <taxon>Gammaproteobacteria</taxon>
        <taxon>Lysobacterales</taxon>
        <taxon>Rhodanobacteraceae</taxon>
        <taxon>Dyella</taxon>
    </lineage>
</organism>
<dbReference type="CDD" id="cd16343">
    <property type="entry name" value="LMWPTP"/>
    <property type="match status" value="1"/>
</dbReference>
<dbReference type="PRINTS" id="PR00719">
    <property type="entry name" value="LMWPTPASE"/>
</dbReference>
<dbReference type="Gene3D" id="3.40.50.2300">
    <property type="match status" value="1"/>
</dbReference>
<dbReference type="PANTHER" id="PTHR11717">
    <property type="entry name" value="LOW MOLECULAR WEIGHT PROTEIN TYROSINE PHOSPHATASE"/>
    <property type="match status" value="1"/>
</dbReference>
<proteinExistence type="inferred from homology"/>
<accession>A0ABS2KG37</accession>
<evidence type="ECO:0000256" key="1">
    <source>
        <dbReference type="ARBA" id="ARBA00011063"/>
    </source>
</evidence>
<comment type="similarity">
    <text evidence="1">Belongs to the low molecular weight phosphotyrosine protein phosphatase family.</text>
</comment>
<gene>
    <name evidence="8" type="ORF">ISS99_09875</name>
</gene>
<dbReference type="InterPro" id="IPR036196">
    <property type="entry name" value="Ptyr_pPase_sf"/>
</dbReference>
<dbReference type="InterPro" id="IPR050438">
    <property type="entry name" value="LMW_PTPase"/>
</dbReference>
<evidence type="ECO:0000313" key="9">
    <source>
        <dbReference type="Proteomes" id="UP001430193"/>
    </source>
</evidence>
<dbReference type="EC" id="3.1.3.48" evidence="2"/>
<feature type="signal peptide" evidence="6">
    <location>
        <begin position="1"/>
        <end position="19"/>
    </location>
</feature>
<evidence type="ECO:0000259" key="7">
    <source>
        <dbReference type="SMART" id="SM00226"/>
    </source>
</evidence>
<dbReference type="InterPro" id="IPR017867">
    <property type="entry name" value="Tyr_phospatase_low_mol_wt"/>
</dbReference>
<evidence type="ECO:0000256" key="5">
    <source>
        <dbReference type="ARBA" id="ARBA00051722"/>
    </source>
</evidence>
<dbReference type="SUPFAM" id="SSF52788">
    <property type="entry name" value="Phosphotyrosine protein phosphatases I"/>
    <property type="match status" value="1"/>
</dbReference>
<keyword evidence="4" id="KW-0904">Protein phosphatase</keyword>
<keyword evidence="3" id="KW-0378">Hydrolase</keyword>
<feature type="chain" id="PRO_5046070746" description="protein-tyrosine-phosphatase" evidence="6">
    <location>
        <begin position="20"/>
        <end position="150"/>
    </location>
</feature>
<dbReference type="InterPro" id="IPR023485">
    <property type="entry name" value="Ptyr_pPase"/>
</dbReference>
<evidence type="ECO:0000256" key="3">
    <source>
        <dbReference type="ARBA" id="ARBA00022801"/>
    </source>
</evidence>
<dbReference type="EMBL" id="JADIKF010000038">
    <property type="protein sequence ID" value="MBM7129835.1"/>
    <property type="molecule type" value="Genomic_DNA"/>
</dbReference>
<dbReference type="SMART" id="SM00226">
    <property type="entry name" value="LMWPc"/>
    <property type="match status" value="1"/>
</dbReference>
<dbReference type="Pfam" id="PF01451">
    <property type="entry name" value="LMWPc"/>
    <property type="match status" value="1"/>
</dbReference>
<evidence type="ECO:0000256" key="6">
    <source>
        <dbReference type="SAM" id="SignalP"/>
    </source>
</evidence>
<name>A0ABS2KG37_9GAMM</name>
<dbReference type="PANTHER" id="PTHR11717:SF31">
    <property type="entry name" value="LOW MOLECULAR WEIGHT PROTEIN-TYROSINE-PHOSPHATASE ETP-RELATED"/>
    <property type="match status" value="1"/>
</dbReference>
<comment type="caution">
    <text evidence="8">The sequence shown here is derived from an EMBL/GenBank/DDBJ whole genome shotgun (WGS) entry which is preliminary data.</text>
</comment>
<reference evidence="8" key="1">
    <citation type="submission" date="2020-10" db="EMBL/GenBank/DDBJ databases">
        <title>Phylogeny of dyella-like bacteria.</title>
        <authorList>
            <person name="Fu J."/>
        </authorList>
    </citation>
    <scope>NUCLEOTIDE SEQUENCE</scope>
    <source>
        <strain evidence="8">DHON07</strain>
    </source>
</reference>
<evidence type="ECO:0000313" key="8">
    <source>
        <dbReference type="EMBL" id="MBM7129835.1"/>
    </source>
</evidence>
<evidence type="ECO:0000256" key="2">
    <source>
        <dbReference type="ARBA" id="ARBA00013064"/>
    </source>
</evidence>
<keyword evidence="9" id="KW-1185">Reference proteome</keyword>
<feature type="domain" description="Phosphotyrosine protein phosphatase I" evidence="7">
    <location>
        <begin position="3"/>
        <end position="137"/>
    </location>
</feature>